<dbReference type="NCBIfam" id="TIGR00310">
    <property type="entry name" value="ZPR1_znf"/>
    <property type="match status" value="2"/>
</dbReference>
<evidence type="ECO:0000259" key="10">
    <source>
        <dbReference type="SMART" id="SM00709"/>
    </source>
</evidence>
<dbReference type="PANTHER" id="PTHR10876:SF0">
    <property type="entry name" value="ZINC FINGER PROTEIN ZPR1"/>
    <property type="match status" value="1"/>
</dbReference>
<feature type="compositionally biased region" description="Basic and acidic residues" evidence="9">
    <location>
        <begin position="459"/>
        <end position="480"/>
    </location>
</feature>
<evidence type="ECO:0000256" key="9">
    <source>
        <dbReference type="SAM" id="MobiDB-lite"/>
    </source>
</evidence>
<dbReference type="Pfam" id="PF03367">
    <property type="entry name" value="Zn_ribbon_ZPR1"/>
    <property type="match status" value="2"/>
</dbReference>
<feature type="region of interest" description="Disordered" evidence="9">
    <location>
        <begin position="445"/>
        <end position="480"/>
    </location>
</feature>
<dbReference type="PANTHER" id="PTHR10876">
    <property type="entry name" value="ZINC FINGER PROTEIN ZPR1"/>
    <property type="match status" value="1"/>
</dbReference>
<evidence type="ECO:0000313" key="12">
    <source>
        <dbReference type="Proteomes" id="UP001172102"/>
    </source>
</evidence>
<keyword evidence="12" id="KW-1185">Reference proteome</keyword>
<evidence type="ECO:0000256" key="2">
    <source>
        <dbReference type="ARBA" id="ARBA00008354"/>
    </source>
</evidence>
<organism evidence="11 12">
    <name type="scientific">Lasiosphaeris hirsuta</name>
    <dbReference type="NCBI Taxonomy" id="260670"/>
    <lineage>
        <taxon>Eukaryota</taxon>
        <taxon>Fungi</taxon>
        <taxon>Dikarya</taxon>
        <taxon>Ascomycota</taxon>
        <taxon>Pezizomycotina</taxon>
        <taxon>Sordariomycetes</taxon>
        <taxon>Sordariomycetidae</taxon>
        <taxon>Sordariales</taxon>
        <taxon>Lasiosphaeriaceae</taxon>
        <taxon>Lasiosphaeris</taxon>
    </lineage>
</organism>
<comment type="function">
    <text evidence="8">Acts as a protein folding chaperone for elongation factor 1-alpha.</text>
</comment>
<evidence type="ECO:0000256" key="6">
    <source>
        <dbReference type="ARBA" id="ARBA00022833"/>
    </source>
</evidence>
<dbReference type="AlphaFoldDB" id="A0AA39ZW06"/>
<reference evidence="11" key="1">
    <citation type="submission" date="2023-06" db="EMBL/GenBank/DDBJ databases">
        <title>Genome-scale phylogeny and comparative genomics of the fungal order Sordariales.</title>
        <authorList>
            <consortium name="Lawrence Berkeley National Laboratory"/>
            <person name="Hensen N."/>
            <person name="Bonometti L."/>
            <person name="Westerberg I."/>
            <person name="Brannstrom I.O."/>
            <person name="Guillou S."/>
            <person name="Cros-Aarteil S."/>
            <person name="Calhoun S."/>
            <person name="Haridas S."/>
            <person name="Kuo A."/>
            <person name="Mondo S."/>
            <person name="Pangilinan J."/>
            <person name="Riley R."/>
            <person name="Labutti K."/>
            <person name="Andreopoulos B."/>
            <person name="Lipzen A."/>
            <person name="Chen C."/>
            <person name="Yanf M."/>
            <person name="Daum C."/>
            <person name="Ng V."/>
            <person name="Clum A."/>
            <person name="Steindorff A."/>
            <person name="Ohm R."/>
            <person name="Martin F."/>
            <person name="Silar P."/>
            <person name="Natvig D."/>
            <person name="Lalanne C."/>
            <person name="Gautier V."/>
            <person name="Ament-Velasquez S.L."/>
            <person name="Kruys A."/>
            <person name="Hutchinson M.I."/>
            <person name="Powell A.J."/>
            <person name="Barry K."/>
            <person name="Miller A.N."/>
            <person name="Grigoriev I.V."/>
            <person name="Debuchy R."/>
            <person name="Gladieux P."/>
            <person name="Thoren M.H."/>
            <person name="Johannesson H."/>
        </authorList>
    </citation>
    <scope>NUCLEOTIDE SEQUENCE</scope>
    <source>
        <strain evidence="11">SMH4607-1</strain>
    </source>
</reference>
<accession>A0AA39ZW06</accession>
<comment type="subcellular location">
    <subcellularLocation>
        <location evidence="1">Nucleus</location>
    </subcellularLocation>
</comment>
<dbReference type="FunFam" id="2.60.120.1040:FF:000001">
    <property type="entry name" value="Zinc finger protein ZPR1"/>
    <property type="match status" value="1"/>
</dbReference>
<dbReference type="FunFam" id="2.20.25.420:FF:000001">
    <property type="entry name" value="Zinc finger protein ZPR1"/>
    <property type="match status" value="1"/>
</dbReference>
<dbReference type="Gene3D" id="2.60.120.1040">
    <property type="entry name" value="ZPR1, A/B domain"/>
    <property type="match status" value="2"/>
</dbReference>
<dbReference type="GO" id="GO:0005634">
    <property type="term" value="C:nucleus"/>
    <property type="evidence" value="ECO:0007669"/>
    <property type="project" value="UniProtKB-SubCell"/>
</dbReference>
<dbReference type="FunFam" id="2.20.25.420:FF:000002">
    <property type="entry name" value="Zinc finger protein ZPR1"/>
    <property type="match status" value="1"/>
</dbReference>
<sequence length="480" mass="52768">MSELFNPIGEKAEQVAPTSAPITNAVNGVNGDHVENEEDDGKVVDEIESMCMNCHENGITRLLLTKIPYFREIILMSFSCEHCGLQNNEIQPAGSYQIKGCHYELRLTAMEDFERQVIKSDTATVNFIELNVEVPAGRGQLTNIEGLLSTIVDDLKVSQEARKDQEPEVYAKIEEIITKGTQMLKGKAFPFRVTVDDPAGNSFITPDMRDGVGKWEKHEYARTPEQNEALGLADTAPAVEAELDQDGNIVPDTIYQFPASCPGCMHPCTTNMKMVDIPHFRQVVIMNTSCDDCGYKSNDVKTGGEIPARGRKVTLHVEKPEDLARDILKSESCELECPELNLSVNPGTLGGRFTTVEGLLTQVREDLHNQIFQADGGVSSGEGGDSFAGSERQRWTGFFGGLDSAIKGQREFTVVLTDPLACSYVQSLADDPSLPDSQMTIEEYDRTTLEEDELGLSDMKTEGYENDAELSKEAVDGGTD</sequence>
<keyword evidence="4" id="KW-0677">Repeat</keyword>
<evidence type="ECO:0000256" key="1">
    <source>
        <dbReference type="ARBA" id="ARBA00004123"/>
    </source>
</evidence>
<dbReference type="InterPro" id="IPR042452">
    <property type="entry name" value="ZPR1_Znf1/2"/>
</dbReference>
<evidence type="ECO:0000256" key="8">
    <source>
        <dbReference type="ARBA" id="ARBA00054139"/>
    </source>
</evidence>
<gene>
    <name evidence="11" type="ORF">B0H67DRAFT_499397</name>
</gene>
<evidence type="ECO:0000256" key="3">
    <source>
        <dbReference type="ARBA" id="ARBA00022723"/>
    </source>
</evidence>
<evidence type="ECO:0000256" key="5">
    <source>
        <dbReference type="ARBA" id="ARBA00022771"/>
    </source>
</evidence>
<keyword evidence="7" id="KW-0539">Nucleus</keyword>
<keyword evidence="5 11" id="KW-0863">Zinc-finger</keyword>
<dbReference type="InterPro" id="IPR004457">
    <property type="entry name" value="Znf_ZPR1"/>
</dbReference>
<dbReference type="Gene3D" id="2.20.25.420">
    <property type="entry name" value="ZPR1, zinc finger domain"/>
    <property type="match status" value="2"/>
</dbReference>
<dbReference type="Proteomes" id="UP001172102">
    <property type="component" value="Unassembled WGS sequence"/>
</dbReference>
<dbReference type="InterPro" id="IPR042451">
    <property type="entry name" value="ZPR1_A/B_dom"/>
</dbReference>
<dbReference type="FunFam" id="2.60.120.1040:FF:000003">
    <property type="entry name" value="Zinc finger protein zpr1"/>
    <property type="match status" value="1"/>
</dbReference>
<comment type="similarity">
    <text evidence="2">Belongs to the ZPR1 family.</text>
</comment>
<protein>
    <submittedName>
        <fullName evidence="11">ZPR1 zinc-finger domain-containing protein</fullName>
    </submittedName>
</protein>
<name>A0AA39ZW06_9PEZI</name>
<comment type="caution">
    <text evidence="11">The sequence shown here is derived from an EMBL/GenBank/DDBJ whole genome shotgun (WGS) entry which is preliminary data.</text>
</comment>
<keyword evidence="6" id="KW-0862">Zinc</keyword>
<dbReference type="InterPro" id="IPR040141">
    <property type="entry name" value="ZPR1"/>
</dbReference>
<feature type="domain" description="Zinc finger ZPR1-type" evidence="10">
    <location>
        <begin position="49"/>
        <end position="206"/>
    </location>
</feature>
<keyword evidence="3" id="KW-0479">Metal-binding</keyword>
<dbReference type="InterPro" id="IPR056180">
    <property type="entry name" value="ZPR1_jr_dom"/>
</dbReference>
<evidence type="ECO:0000256" key="7">
    <source>
        <dbReference type="ARBA" id="ARBA00023242"/>
    </source>
</evidence>
<dbReference type="GO" id="GO:0008270">
    <property type="term" value="F:zinc ion binding"/>
    <property type="evidence" value="ECO:0007669"/>
    <property type="project" value="UniProtKB-KW"/>
</dbReference>
<evidence type="ECO:0000256" key="4">
    <source>
        <dbReference type="ARBA" id="ARBA00022737"/>
    </source>
</evidence>
<dbReference type="SMART" id="SM00709">
    <property type="entry name" value="Zpr1"/>
    <property type="match status" value="2"/>
</dbReference>
<feature type="domain" description="Zinc finger ZPR1-type" evidence="10">
    <location>
        <begin position="259"/>
        <end position="427"/>
    </location>
</feature>
<dbReference type="Pfam" id="PF22794">
    <property type="entry name" value="jr-ZPR1"/>
    <property type="match status" value="2"/>
</dbReference>
<proteinExistence type="inferred from homology"/>
<evidence type="ECO:0000313" key="11">
    <source>
        <dbReference type="EMBL" id="KAK0704716.1"/>
    </source>
</evidence>
<dbReference type="EMBL" id="JAUKUA010000007">
    <property type="protein sequence ID" value="KAK0704716.1"/>
    <property type="molecule type" value="Genomic_DNA"/>
</dbReference>